<comment type="pathway">
    <text evidence="11">Pyrimidine metabolism; UMP biosynthesis via de novo pathway; orotate from (S)-dihydroorotate (NAD(+) route): step 1/1.</text>
</comment>
<evidence type="ECO:0000256" key="4">
    <source>
        <dbReference type="ARBA" id="ARBA00022714"/>
    </source>
</evidence>
<dbReference type="InterPro" id="IPR039261">
    <property type="entry name" value="FNR_nucleotide-bd"/>
</dbReference>
<keyword evidence="4 11" id="KW-0001">2Fe-2S</keyword>
<dbReference type="GO" id="GO:0016491">
    <property type="term" value="F:oxidoreductase activity"/>
    <property type="evidence" value="ECO:0007669"/>
    <property type="project" value="InterPro"/>
</dbReference>
<evidence type="ECO:0000256" key="3">
    <source>
        <dbReference type="ARBA" id="ARBA00022630"/>
    </source>
</evidence>
<dbReference type="InterPro" id="IPR017938">
    <property type="entry name" value="Riboflavin_synthase-like_b-brl"/>
</dbReference>
<dbReference type="Gene3D" id="3.40.50.80">
    <property type="entry name" value="Nucleotide-binding domain of ferredoxin-NADP reductase (FNR) module"/>
    <property type="match status" value="1"/>
</dbReference>
<keyword evidence="10 11" id="KW-0411">Iron-sulfur</keyword>
<comment type="cofactor">
    <cofactor evidence="11">
        <name>[2Fe-2S] cluster</name>
        <dbReference type="ChEBI" id="CHEBI:190135"/>
    </cofactor>
    <text evidence="11">Binds 1 [2Fe-2S] cluster per subunit.</text>
</comment>
<dbReference type="InterPro" id="IPR012165">
    <property type="entry name" value="Cyt_c3_hydrogenase_gsu"/>
</dbReference>
<dbReference type="InterPro" id="IPR001433">
    <property type="entry name" value="OxRdtase_FAD/NAD-bd"/>
</dbReference>
<evidence type="ECO:0000256" key="12">
    <source>
        <dbReference type="PIRSR" id="PIRSR006816-1"/>
    </source>
</evidence>
<dbReference type="InterPro" id="IPR017927">
    <property type="entry name" value="FAD-bd_FR_type"/>
</dbReference>
<keyword evidence="6 11" id="KW-0274">FAD</keyword>
<dbReference type="STRING" id="36842.SAMN02194393_04455"/>
<dbReference type="AlphaFoldDB" id="A0A1T5MCA4"/>
<keyword evidence="9 11" id="KW-0408">Iron</keyword>
<comment type="similarity">
    <text evidence="1 11">Belongs to the PyrK family.</text>
</comment>
<proteinExistence type="inferred from homology"/>
<comment type="cofactor">
    <cofactor evidence="11 12">
        <name>FAD</name>
        <dbReference type="ChEBI" id="CHEBI:57692"/>
    </cofactor>
    <text evidence="11 12">Binds 1 FAD per subunit.</text>
</comment>
<evidence type="ECO:0000256" key="10">
    <source>
        <dbReference type="ARBA" id="ARBA00023014"/>
    </source>
</evidence>
<keyword evidence="5 11" id="KW-0479">Metal-binding</keyword>
<dbReference type="NCBIfam" id="NF000798">
    <property type="entry name" value="PRK00054.1-3"/>
    <property type="match status" value="1"/>
</dbReference>
<dbReference type="PIRSF" id="PIRSF006816">
    <property type="entry name" value="Cyc3_hyd_g"/>
    <property type="match status" value="1"/>
</dbReference>
<evidence type="ECO:0000256" key="11">
    <source>
        <dbReference type="HAMAP-Rule" id="MF_01211"/>
    </source>
</evidence>
<evidence type="ECO:0000256" key="2">
    <source>
        <dbReference type="ARBA" id="ARBA00022448"/>
    </source>
</evidence>
<accession>A0A1T5MCA4</accession>
<reference evidence="15 16" key="1">
    <citation type="submission" date="2017-02" db="EMBL/GenBank/DDBJ databases">
        <authorList>
            <person name="Peterson S.W."/>
        </authorList>
    </citation>
    <scope>NUCLEOTIDE SEQUENCE [LARGE SCALE GENOMIC DNA]</scope>
    <source>
        <strain evidence="15 16">M1</strain>
    </source>
</reference>
<organism evidence="15 16">
    <name type="scientific">Maledivibacter halophilus</name>
    <dbReference type="NCBI Taxonomy" id="36842"/>
    <lineage>
        <taxon>Bacteria</taxon>
        <taxon>Bacillati</taxon>
        <taxon>Bacillota</taxon>
        <taxon>Clostridia</taxon>
        <taxon>Peptostreptococcales</taxon>
        <taxon>Caminicellaceae</taxon>
        <taxon>Maledivibacter</taxon>
    </lineage>
</organism>
<dbReference type="PANTHER" id="PTHR43513">
    <property type="entry name" value="DIHYDROOROTATE DEHYDROGENASE B (NAD(+)), ELECTRON TRANSFER SUBUNIT"/>
    <property type="match status" value="1"/>
</dbReference>
<dbReference type="GO" id="GO:0050660">
    <property type="term" value="F:flavin adenine dinucleotide binding"/>
    <property type="evidence" value="ECO:0007669"/>
    <property type="project" value="InterPro"/>
</dbReference>
<dbReference type="HAMAP" id="MF_01211">
    <property type="entry name" value="DHODB_Fe_S_bind"/>
    <property type="match status" value="1"/>
</dbReference>
<evidence type="ECO:0000256" key="13">
    <source>
        <dbReference type="PIRSR" id="PIRSR006816-2"/>
    </source>
</evidence>
<dbReference type="GO" id="GO:0051537">
    <property type="term" value="F:2 iron, 2 sulfur cluster binding"/>
    <property type="evidence" value="ECO:0007669"/>
    <property type="project" value="UniProtKB-KW"/>
</dbReference>
<protein>
    <recommendedName>
        <fullName evidence="11">Dihydroorotate dehydrogenase B (NAD(+)), electron transfer subunit</fullName>
    </recommendedName>
    <alternativeName>
        <fullName evidence="11">Dihydroorotate oxidase B, electron transfer subunit</fullName>
    </alternativeName>
</protein>
<evidence type="ECO:0000256" key="1">
    <source>
        <dbReference type="ARBA" id="ARBA00006422"/>
    </source>
</evidence>
<comment type="cofactor">
    <cofactor evidence="13">
        <name>[2Fe-2S] cluster</name>
        <dbReference type="ChEBI" id="CHEBI:190135"/>
    </cofactor>
    <text evidence="13">Binds 1 [2Fe-2S] cluster per subunit.</text>
</comment>
<evidence type="ECO:0000313" key="16">
    <source>
        <dbReference type="Proteomes" id="UP000190285"/>
    </source>
</evidence>
<dbReference type="CDD" id="cd06218">
    <property type="entry name" value="DHOD_e_trans"/>
    <property type="match status" value="1"/>
</dbReference>
<dbReference type="SUPFAM" id="SSF52343">
    <property type="entry name" value="Ferredoxin reductase-like, C-terminal NADP-linked domain"/>
    <property type="match status" value="1"/>
</dbReference>
<dbReference type="PROSITE" id="PS51384">
    <property type="entry name" value="FAD_FR"/>
    <property type="match status" value="1"/>
</dbReference>
<keyword evidence="2 11" id="KW-0813">Transport</keyword>
<dbReference type="InterPro" id="IPR050353">
    <property type="entry name" value="PyrK_electron_transfer"/>
</dbReference>
<feature type="domain" description="FAD-binding FR-type" evidence="14">
    <location>
        <begin position="2"/>
        <end position="100"/>
    </location>
</feature>
<comment type="subunit">
    <text evidence="11">Heterotetramer of 2 PyrK and 2 PyrD type B subunits.</text>
</comment>
<keyword evidence="7 11" id="KW-0665">Pyrimidine biosynthesis</keyword>
<feature type="binding site" evidence="11 13">
    <location>
        <position position="246"/>
    </location>
    <ligand>
        <name>[2Fe-2S] cluster</name>
        <dbReference type="ChEBI" id="CHEBI:190135"/>
    </ligand>
</feature>
<evidence type="ECO:0000256" key="5">
    <source>
        <dbReference type="ARBA" id="ARBA00022723"/>
    </source>
</evidence>
<keyword evidence="8 11" id="KW-0249">Electron transport</keyword>
<feature type="binding site" evidence="11 12">
    <location>
        <begin position="75"/>
        <end position="76"/>
    </location>
    <ligand>
        <name>FAD</name>
        <dbReference type="ChEBI" id="CHEBI:57692"/>
    </ligand>
</feature>
<dbReference type="GO" id="GO:0009055">
    <property type="term" value="F:electron transfer activity"/>
    <property type="evidence" value="ECO:0007669"/>
    <property type="project" value="UniProtKB-UniRule"/>
</dbReference>
<comment type="function">
    <text evidence="11">Responsible for channeling the electrons from the oxidation of dihydroorotate from the FMN redox center in the PyrD type B subunit to the ultimate electron acceptor NAD(+).</text>
</comment>
<feature type="binding site" evidence="11 13">
    <location>
        <position position="229"/>
    </location>
    <ligand>
        <name>[2Fe-2S] cluster</name>
        <dbReference type="ChEBI" id="CHEBI:190135"/>
    </ligand>
</feature>
<keyword evidence="16" id="KW-1185">Reference proteome</keyword>
<dbReference type="Gene3D" id="2.10.240.10">
    <property type="entry name" value="Dihydroorotate dehydrogenase, electron transfer subunit"/>
    <property type="match status" value="1"/>
</dbReference>
<dbReference type="Pfam" id="PF00175">
    <property type="entry name" value="NAD_binding_1"/>
    <property type="match status" value="1"/>
</dbReference>
<feature type="binding site" evidence="11 12">
    <location>
        <begin position="53"/>
        <end position="56"/>
    </location>
    <ligand>
        <name>FAD</name>
        <dbReference type="ChEBI" id="CHEBI:57692"/>
    </ligand>
</feature>
<evidence type="ECO:0000259" key="14">
    <source>
        <dbReference type="PROSITE" id="PS51384"/>
    </source>
</evidence>
<dbReference type="Gene3D" id="2.40.30.10">
    <property type="entry name" value="Translation factors"/>
    <property type="match status" value="1"/>
</dbReference>
<dbReference type="Pfam" id="PF10418">
    <property type="entry name" value="DHODB_Fe-S_bind"/>
    <property type="match status" value="1"/>
</dbReference>
<dbReference type="SUPFAM" id="SSF63380">
    <property type="entry name" value="Riboflavin synthase domain-like"/>
    <property type="match status" value="1"/>
</dbReference>
<dbReference type="PANTHER" id="PTHR43513:SF3">
    <property type="entry name" value="DIHYDROOROTATE DEHYDROGENASE B (NAD(+)), ELECTRON TRANSFER SUBUNIT-RELATED"/>
    <property type="match status" value="1"/>
</dbReference>
<gene>
    <name evidence="11" type="primary">pyrK</name>
    <name evidence="15" type="ORF">SAMN02194393_04455</name>
</gene>
<evidence type="ECO:0000313" key="15">
    <source>
        <dbReference type="EMBL" id="SKC85830.1"/>
    </source>
</evidence>
<dbReference type="UniPathway" id="UPA00070">
    <property type="reaction ID" value="UER00945"/>
</dbReference>
<keyword evidence="3 11" id="KW-0285">Flavoprotein</keyword>
<feature type="binding site" evidence="11 13">
    <location>
        <position position="226"/>
    </location>
    <ligand>
        <name>[2Fe-2S] cluster</name>
        <dbReference type="ChEBI" id="CHEBI:190135"/>
    </ligand>
</feature>
<evidence type="ECO:0000256" key="9">
    <source>
        <dbReference type="ARBA" id="ARBA00023004"/>
    </source>
</evidence>
<dbReference type="RefSeq" id="WP_170917538.1">
    <property type="nucleotide sequence ID" value="NZ_FUZT01000013.1"/>
</dbReference>
<evidence type="ECO:0000256" key="6">
    <source>
        <dbReference type="ARBA" id="ARBA00022827"/>
    </source>
</evidence>
<dbReference type="InterPro" id="IPR019480">
    <property type="entry name" value="Dihydroorotate_DH_Fe-S-bd"/>
</dbReference>
<evidence type="ECO:0000256" key="8">
    <source>
        <dbReference type="ARBA" id="ARBA00022982"/>
    </source>
</evidence>
<sequence length="261" mass="29432">MSKKIFCEILENTEIAKNIYRIKIKKPVKDFNIKAGQFINIKCGEGDFPLLRRPISIGLVEGETMTIYVNKVGKGTELLCSRKAGEFIDILGPLGNTFNMDIEKGKVLIVGGGIGVAPLLELTKTLSEKDNIDIKLILGFREEPFIIEEFKKYTKDIIVVSEKEGYDYKGYVTQPLENELKKNKYDEVFTCGPEPMLKKVNEICKANGTTVQLLLEERMACGIGACLVCTCKVKRSNEDWNYVRTCKDGPVFYGEEVIFDE</sequence>
<comment type="caution">
    <text evidence="11">Lacks conserved residue(s) required for the propagation of feature annotation.</text>
</comment>
<dbReference type="InterPro" id="IPR037117">
    <property type="entry name" value="Dihydroorotate_DH_ele_sf"/>
</dbReference>
<dbReference type="EMBL" id="FUZT01000013">
    <property type="protein sequence ID" value="SKC85830.1"/>
    <property type="molecule type" value="Genomic_DNA"/>
</dbReference>
<dbReference type="GO" id="GO:0046872">
    <property type="term" value="F:metal ion binding"/>
    <property type="evidence" value="ECO:0007669"/>
    <property type="project" value="UniProtKB-KW"/>
</dbReference>
<dbReference type="Proteomes" id="UP000190285">
    <property type="component" value="Unassembled WGS sequence"/>
</dbReference>
<evidence type="ECO:0000256" key="7">
    <source>
        <dbReference type="ARBA" id="ARBA00022975"/>
    </source>
</evidence>
<name>A0A1T5MCA4_9FIRM</name>
<dbReference type="GO" id="GO:0044205">
    <property type="term" value="P:'de novo' UMP biosynthetic process"/>
    <property type="evidence" value="ECO:0007669"/>
    <property type="project" value="UniProtKB-UniRule"/>
</dbReference>
<dbReference type="InterPro" id="IPR023455">
    <property type="entry name" value="Dihydroorotate_DHASE_ETsu"/>
</dbReference>
<feature type="binding site" evidence="11 13">
    <location>
        <position position="221"/>
    </location>
    <ligand>
        <name>[2Fe-2S] cluster</name>
        <dbReference type="ChEBI" id="CHEBI:190135"/>
    </ligand>
</feature>
<dbReference type="PRINTS" id="PR00406">
    <property type="entry name" value="CYTB5RDTASE"/>
</dbReference>